<dbReference type="SUPFAM" id="SSF57701">
    <property type="entry name" value="Zn2/Cys6 DNA-binding domain"/>
    <property type="match status" value="1"/>
</dbReference>
<gene>
    <name evidence="4" type="ORF">BDZ85DRAFT_173406</name>
</gene>
<evidence type="ECO:0000256" key="1">
    <source>
        <dbReference type="ARBA" id="ARBA00023242"/>
    </source>
</evidence>
<dbReference type="InterPro" id="IPR036864">
    <property type="entry name" value="Zn2-C6_fun-type_DNA-bd_sf"/>
</dbReference>
<dbReference type="CDD" id="cd00067">
    <property type="entry name" value="GAL4"/>
    <property type="match status" value="1"/>
</dbReference>
<dbReference type="PROSITE" id="PS50048">
    <property type="entry name" value="ZN2_CY6_FUNGAL_2"/>
    <property type="match status" value="1"/>
</dbReference>
<dbReference type="InterPro" id="IPR053187">
    <property type="entry name" value="Notoamide_regulator"/>
</dbReference>
<dbReference type="SMART" id="SM00066">
    <property type="entry name" value="GAL4"/>
    <property type="match status" value="1"/>
</dbReference>
<feature type="non-terminal residue" evidence="4">
    <location>
        <position position="1"/>
    </location>
</feature>
<evidence type="ECO:0000313" key="4">
    <source>
        <dbReference type="EMBL" id="KAF2218184.1"/>
    </source>
</evidence>
<evidence type="ECO:0000259" key="3">
    <source>
        <dbReference type="PROSITE" id="PS50048"/>
    </source>
</evidence>
<feature type="non-terminal residue" evidence="4">
    <location>
        <position position="133"/>
    </location>
</feature>
<dbReference type="Proteomes" id="UP000799538">
    <property type="component" value="Unassembled WGS sequence"/>
</dbReference>
<dbReference type="PROSITE" id="PS00463">
    <property type="entry name" value="ZN2_CY6_FUNGAL_1"/>
    <property type="match status" value="1"/>
</dbReference>
<dbReference type="Pfam" id="PF00172">
    <property type="entry name" value="Zn_clus"/>
    <property type="match status" value="1"/>
</dbReference>
<keyword evidence="1" id="KW-0539">Nucleus</keyword>
<sequence length="133" mass="14859">RALLPAPTQTNGPGSNGNPTTTSDRPNTKPKRAQISVACEVCRRRKAKCDGQRPHCAPCKARALDCRYSADENTTRMMTLKRKYQAVTERNDELETLVNLLRDGSMSEASTILDRLRAGMNIHQLMQMTRQGN</sequence>
<dbReference type="PANTHER" id="PTHR47256:SF1">
    <property type="entry name" value="ZN(II)2CYS6 TRANSCRIPTION FACTOR (EUROFUNG)"/>
    <property type="match status" value="1"/>
</dbReference>
<feature type="region of interest" description="Disordered" evidence="2">
    <location>
        <begin position="1"/>
        <end position="33"/>
    </location>
</feature>
<dbReference type="GO" id="GO:0000981">
    <property type="term" value="F:DNA-binding transcription factor activity, RNA polymerase II-specific"/>
    <property type="evidence" value="ECO:0007669"/>
    <property type="project" value="InterPro"/>
</dbReference>
<feature type="compositionally biased region" description="Polar residues" evidence="2">
    <location>
        <begin position="7"/>
        <end position="25"/>
    </location>
</feature>
<keyword evidence="5" id="KW-1185">Reference proteome</keyword>
<protein>
    <recommendedName>
        <fullName evidence="3">Zn(2)-C6 fungal-type domain-containing protein</fullName>
    </recommendedName>
</protein>
<evidence type="ECO:0000256" key="2">
    <source>
        <dbReference type="SAM" id="MobiDB-lite"/>
    </source>
</evidence>
<name>A0A6A6FXY7_9PEZI</name>
<dbReference type="GO" id="GO:0008270">
    <property type="term" value="F:zinc ion binding"/>
    <property type="evidence" value="ECO:0007669"/>
    <property type="project" value="InterPro"/>
</dbReference>
<dbReference type="PANTHER" id="PTHR47256">
    <property type="entry name" value="ZN(II)2CYS6 TRANSCRIPTION FACTOR (EUROFUNG)-RELATED"/>
    <property type="match status" value="1"/>
</dbReference>
<dbReference type="InterPro" id="IPR001138">
    <property type="entry name" value="Zn2Cys6_DnaBD"/>
</dbReference>
<dbReference type="AlphaFoldDB" id="A0A6A6FXY7"/>
<dbReference type="EMBL" id="ML992571">
    <property type="protein sequence ID" value="KAF2218184.1"/>
    <property type="molecule type" value="Genomic_DNA"/>
</dbReference>
<feature type="domain" description="Zn(2)-C6 fungal-type" evidence="3">
    <location>
        <begin position="38"/>
        <end position="68"/>
    </location>
</feature>
<dbReference type="Gene3D" id="4.10.240.10">
    <property type="entry name" value="Zn(2)-C6 fungal-type DNA-binding domain"/>
    <property type="match status" value="1"/>
</dbReference>
<proteinExistence type="predicted"/>
<organism evidence="4 5">
    <name type="scientific">Elsinoe ampelina</name>
    <dbReference type="NCBI Taxonomy" id="302913"/>
    <lineage>
        <taxon>Eukaryota</taxon>
        <taxon>Fungi</taxon>
        <taxon>Dikarya</taxon>
        <taxon>Ascomycota</taxon>
        <taxon>Pezizomycotina</taxon>
        <taxon>Dothideomycetes</taxon>
        <taxon>Dothideomycetidae</taxon>
        <taxon>Myriangiales</taxon>
        <taxon>Elsinoaceae</taxon>
        <taxon>Elsinoe</taxon>
    </lineage>
</organism>
<accession>A0A6A6FXY7</accession>
<dbReference type="OrthoDB" id="3946596at2759"/>
<reference evidence="5" key="1">
    <citation type="journal article" date="2020" name="Stud. Mycol.">
        <title>101 Dothideomycetes genomes: A test case for predicting lifestyles and emergence of pathogens.</title>
        <authorList>
            <person name="Haridas S."/>
            <person name="Albert R."/>
            <person name="Binder M."/>
            <person name="Bloem J."/>
            <person name="LaButti K."/>
            <person name="Salamov A."/>
            <person name="Andreopoulos B."/>
            <person name="Baker S."/>
            <person name="Barry K."/>
            <person name="Bills G."/>
            <person name="Bluhm B."/>
            <person name="Cannon C."/>
            <person name="Castanera R."/>
            <person name="Culley D."/>
            <person name="Daum C."/>
            <person name="Ezra D."/>
            <person name="Gonzalez J."/>
            <person name="Henrissat B."/>
            <person name="Kuo A."/>
            <person name="Liang C."/>
            <person name="Lipzen A."/>
            <person name="Lutzoni F."/>
            <person name="Magnuson J."/>
            <person name="Mondo S."/>
            <person name="Nolan M."/>
            <person name="Ohm R."/>
            <person name="Pangilinan J."/>
            <person name="Park H.-J."/>
            <person name="Ramirez L."/>
            <person name="Alfaro M."/>
            <person name="Sun H."/>
            <person name="Tritt A."/>
            <person name="Yoshinaga Y."/>
            <person name="Zwiers L.-H."/>
            <person name="Turgeon B."/>
            <person name="Goodwin S."/>
            <person name="Spatafora J."/>
            <person name="Crous P."/>
            <person name="Grigoriev I."/>
        </authorList>
    </citation>
    <scope>NUCLEOTIDE SEQUENCE [LARGE SCALE GENOMIC DNA]</scope>
    <source>
        <strain evidence="5">CECT 20119</strain>
    </source>
</reference>
<evidence type="ECO:0000313" key="5">
    <source>
        <dbReference type="Proteomes" id="UP000799538"/>
    </source>
</evidence>